<feature type="region of interest" description="Disordered" evidence="1">
    <location>
        <begin position="147"/>
        <end position="185"/>
    </location>
</feature>
<dbReference type="EMBL" id="KZ998483">
    <property type="protein sequence ID" value="RKO86094.1"/>
    <property type="molecule type" value="Genomic_DNA"/>
</dbReference>
<reference evidence="3" key="1">
    <citation type="journal article" date="2018" name="Nat. Microbiol.">
        <title>Leveraging single-cell genomics to expand the fungal tree of life.</title>
        <authorList>
            <person name="Ahrendt S.R."/>
            <person name="Quandt C.A."/>
            <person name="Ciobanu D."/>
            <person name="Clum A."/>
            <person name="Salamov A."/>
            <person name="Andreopoulos B."/>
            <person name="Cheng J.F."/>
            <person name="Woyke T."/>
            <person name="Pelin A."/>
            <person name="Henrissat B."/>
            <person name="Reynolds N.K."/>
            <person name="Benny G.L."/>
            <person name="Smith M.E."/>
            <person name="James T.Y."/>
            <person name="Grigoriev I.V."/>
        </authorList>
    </citation>
    <scope>NUCLEOTIDE SEQUENCE [LARGE SCALE GENOMIC DNA]</scope>
</reference>
<keyword evidence="3" id="KW-1185">Reference proteome</keyword>
<evidence type="ECO:0000313" key="3">
    <source>
        <dbReference type="Proteomes" id="UP000269721"/>
    </source>
</evidence>
<dbReference type="Proteomes" id="UP000269721">
    <property type="component" value="Unassembled WGS sequence"/>
</dbReference>
<proteinExistence type="predicted"/>
<name>A0A4P9W1V3_9FUNG</name>
<accession>A0A4P9W1V3</accession>
<evidence type="ECO:0008006" key="4">
    <source>
        <dbReference type="Google" id="ProtNLM"/>
    </source>
</evidence>
<gene>
    <name evidence="2" type="ORF">BDK51DRAFT_40887</name>
</gene>
<evidence type="ECO:0000256" key="1">
    <source>
        <dbReference type="SAM" id="MobiDB-lite"/>
    </source>
</evidence>
<feature type="compositionally biased region" description="Pro residues" evidence="1">
    <location>
        <begin position="151"/>
        <end position="172"/>
    </location>
</feature>
<feature type="non-terminal residue" evidence="2">
    <location>
        <position position="429"/>
    </location>
</feature>
<evidence type="ECO:0000313" key="2">
    <source>
        <dbReference type="EMBL" id="RKO86094.1"/>
    </source>
</evidence>
<organism evidence="2 3">
    <name type="scientific">Blyttiomyces helicus</name>
    <dbReference type="NCBI Taxonomy" id="388810"/>
    <lineage>
        <taxon>Eukaryota</taxon>
        <taxon>Fungi</taxon>
        <taxon>Fungi incertae sedis</taxon>
        <taxon>Chytridiomycota</taxon>
        <taxon>Chytridiomycota incertae sedis</taxon>
        <taxon>Chytridiomycetes</taxon>
        <taxon>Chytridiomycetes incertae sedis</taxon>
        <taxon>Blyttiomyces</taxon>
    </lineage>
</organism>
<sequence length="429" mass="49089">MARSASDVLTPLPFFQERKADRFERMHVVARCWDNWRSRRLSAVEDALSSQLYNRRITGLALRAWIGKTVRKAGEIAPGRVLDPWAGTQRAPGFRAPVAAAFLARLDESSTLTISTIAQIPENVEFFANTSPIARILLTTTVSIPNGLRPPLRPGRPPEPRPLTPHPVPSPPRPKRVASPSLSPNRLIPSTRILLSRCLRHWRARTQERERLSRLAASIGDRAASRDAMKAWIEAMRRARCKAIVARHSHQLISRSLSRRKIIATAVRCWRSRAFAVQLDAARALRVANTRRMRDSMRSWHAAAEARVQDRLAVAFDADRTARRALAALSSAVRARRIAVEAATEAFTVSSQRRWMAAWMRAARLERIHRRQRDIAKDVWEFGVQRRAVETWRGRVERRVKQRVAEARFARVVARSWFRAWAEKVERRR</sequence>
<protein>
    <recommendedName>
        <fullName evidence="4">Sfi1 spindle body domain-containing protein</fullName>
    </recommendedName>
</protein>
<dbReference type="AlphaFoldDB" id="A0A4P9W1V3"/>